<dbReference type="GO" id="GO:0016747">
    <property type="term" value="F:acyltransferase activity, transferring groups other than amino-acyl groups"/>
    <property type="evidence" value="ECO:0007669"/>
    <property type="project" value="UniProtKB-ARBA"/>
</dbReference>
<reference evidence="1" key="1">
    <citation type="submission" date="2015-06" db="UniProtKB">
        <authorList>
            <consortium name="EnsemblPlants"/>
        </authorList>
    </citation>
    <scope>IDENTIFICATION</scope>
</reference>
<name>M8BXV7_AEGTA</name>
<sequence length="190" mass="20843">MAPHHPACIYEGPENNGEALLQIQLNRYSSRVGTVAEFVAALKDRVGACCSMFQCLLAHVWKKITAARGLKRRSSPRLQVRDVLNSSYDSVVGTIRDAVARINSEYVQSFVDFGGLADANGGQLAVVQLPSTRLRHRRACCSAAPGLARRGLMFFVPSHKAKGGVQGLMFFMAVTEEHLTAFQRICYSLD</sequence>
<protein>
    <submittedName>
        <fullName evidence="1">Uncharacterized protein</fullName>
    </submittedName>
</protein>
<dbReference type="EnsemblPlants" id="EMT29815">
    <property type="protein sequence ID" value="EMT29815"/>
    <property type="gene ID" value="F775_43120"/>
</dbReference>
<dbReference type="ExpressionAtlas" id="M8BXV7">
    <property type="expression patterns" value="baseline"/>
</dbReference>
<dbReference type="AlphaFoldDB" id="M8BXV7"/>
<dbReference type="InterPro" id="IPR023213">
    <property type="entry name" value="CAT-like_dom_sf"/>
</dbReference>
<accession>M8BXV7</accession>
<organism evidence="1">
    <name type="scientific">Aegilops tauschii</name>
    <name type="common">Tausch's goatgrass</name>
    <name type="synonym">Aegilops squarrosa</name>
    <dbReference type="NCBI Taxonomy" id="37682"/>
    <lineage>
        <taxon>Eukaryota</taxon>
        <taxon>Viridiplantae</taxon>
        <taxon>Streptophyta</taxon>
        <taxon>Embryophyta</taxon>
        <taxon>Tracheophyta</taxon>
        <taxon>Spermatophyta</taxon>
        <taxon>Magnoliopsida</taxon>
        <taxon>Liliopsida</taxon>
        <taxon>Poales</taxon>
        <taxon>Poaceae</taxon>
        <taxon>BOP clade</taxon>
        <taxon>Pooideae</taxon>
        <taxon>Triticodae</taxon>
        <taxon>Triticeae</taxon>
        <taxon>Triticinae</taxon>
        <taxon>Aegilops</taxon>
    </lineage>
</organism>
<dbReference type="Gene3D" id="3.30.559.10">
    <property type="entry name" value="Chloramphenicol acetyltransferase-like domain"/>
    <property type="match status" value="1"/>
</dbReference>
<proteinExistence type="predicted"/>
<evidence type="ECO:0000313" key="1">
    <source>
        <dbReference type="EnsemblPlants" id="EMT29815"/>
    </source>
</evidence>